<dbReference type="AlphaFoldDB" id="A0A7I9VP40"/>
<gene>
    <name evidence="1" type="ORF">AMYX_24680</name>
</gene>
<sequence length="424" mass="45168">MHRKEVNLQSPLRILDRWIRGGLGKGRLGVIAAPPGVGKSACLAQLGLDALLRDRAVLHVSLGQSVEHVAARYDALFDELARRLDLGDRGGVQESMARRRLIWAVGEGGFGGRALDEALAAFRRLLGASPADVLVDGFDWESPAAAAAVAELKASAARAGAELWMTARARGEPGAPADAGALPGGALVDVGLVLAPCARHARLTLVKDFDRTPAPDASLVLEARTLRLLSPDEAAGSAELDPGDFTLVATGSAGVEEEFGRCAERWGVAEVHFTFAGRGELARTRGVVVLSEDELRLGEVSAAYVKAHLHRTFHDPAARVLRAIWHQANTADEVFSVGSIHADQTAHGGTGWAVELARHWGKPVHVFDEERNGWFRWRGGAWIPEEPPAITRPRFAGAGTRTLSDGGRAAIRALFERSFGAPPA</sequence>
<dbReference type="EMBL" id="BJTG01000005">
    <property type="protein sequence ID" value="GEJ57727.1"/>
    <property type="molecule type" value="Genomic_DNA"/>
</dbReference>
<comment type="caution">
    <text evidence="1">The sequence shown here is derived from an EMBL/GenBank/DDBJ whole genome shotgun (WGS) entry which is preliminary data.</text>
</comment>
<dbReference type="SUPFAM" id="SSF52540">
    <property type="entry name" value="P-loop containing nucleoside triphosphate hydrolases"/>
    <property type="match status" value="1"/>
</dbReference>
<protein>
    <submittedName>
        <fullName evidence="1">Uncharacterized protein</fullName>
    </submittedName>
</protein>
<dbReference type="RefSeq" id="WP_176065556.1">
    <property type="nucleotide sequence ID" value="NZ_BJTG01000005.1"/>
</dbReference>
<organism evidence="1 2">
    <name type="scientific">Anaeromyxobacter diazotrophicus</name>
    <dbReference type="NCBI Taxonomy" id="2590199"/>
    <lineage>
        <taxon>Bacteria</taxon>
        <taxon>Pseudomonadati</taxon>
        <taxon>Myxococcota</taxon>
        <taxon>Myxococcia</taxon>
        <taxon>Myxococcales</taxon>
        <taxon>Cystobacterineae</taxon>
        <taxon>Anaeromyxobacteraceae</taxon>
        <taxon>Anaeromyxobacter</taxon>
    </lineage>
</organism>
<dbReference type="Proteomes" id="UP000503640">
    <property type="component" value="Unassembled WGS sequence"/>
</dbReference>
<evidence type="ECO:0000313" key="2">
    <source>
        <dbReference type="Proteomes" id="UP000503640"/>
    </source>
</evidence>
<dbReference type="PRINTS" id="PR01874">
    <property type="entry name" value="DNAREPAIRADA"/>
</dbReference>
<proteinExistence type="predicted"/>
<dbReference type="Gene3D" id="3.40.50.300">
    <property type="entry name" value="P-loop containing nucleotide triphosphate hydrolases"/>
    <property type="match status" value="1"/>
</dbReference>
<dbReference type="InterPro" id="IPR027417">
    <property type="entry name" value="P-loop_NTPase"/>
</dbReference>
<reference evidence="2" key="1">
    <citation type="journal article" date="2020" name="Appl. Environ. Microbiol.">
        <title>Diazotrophic Anaeromyxobacter Isolates from Soils.</title>
        <authorList>
            <person name="Masuda Y."/>
            <person name="Yamanaka H."/>
            <person name="Xu Z.X."/>
            <person name="Shiratori Y."/>
            <person name="Aono T."/>
            <person name="Amachi S."/>
            <person name="Senoo K."/>
            <person name="Itoh H."/>
        </authorList>
    </citation>
    <scope>NUCLEOTIDE SEQUENCE [LARGE SCALE GENOMIC DNA]</scope>
    <source>
        <strain evidence="2">R267</strain>
    </source>
</reference>
<name>A0A7I9VP40_9BACT</name>
<keyword evidence="2" id="KW-1185">Reference proteome</keyword>
<evidence type="ECO:0000313" key="1">
    <source>
        <dbReference type="EMBL" id="GEJ57727.1"/>
    </source>
</evidence>
<accession>A0A7I9VP40</accession>